<evidence type="ECO:0000313" key="2">
    <source>
        <dbReference type="EMBL" id="KAH1113589.1"/>
    </source>
</evidence>
<dbReference type="InterPro" id="IPR052343">
    <property type="entry name" value="Retrotransposon-Effector_Assoc"/>
</dbReference>
<dbReference type="PANTHER" id="PTHR46890:SF48">
    <property type="entry name" value="RNA-DIRECTED DNA POLYMERASE"/>
    <property type="match status" value="1"/>
</dbReference>
<reference evidence="2 3" key="1">
    <citation type="journal article" date="2021" name="Plant Biotechnol. J.">
        <title>Multi-omics assisted identification of the key and species-specific regulatory components of drought-tolerant mechanisms in Gossypium stocksii.</title>
        <authorList>
            <person name="Yu D."/>
            <person name="Ke L."/>
            <person name="Zhang D."/>
            <person name="Wu Y."/>
            <person name="Sun Y."/>
            <person name="Mei J."/>
            <person name="Sun J."/>
            <person name="Sun Y."/>
        </authorList>
    </citation>
    <scope>NUCLEOTIDE SEQUENCE [LARGE SCALE GENOMIC DNA]</scope>
    <source>
        <strain evidence="3">cv. E1</strain>
        <tissue evidence="2">Leaf</tissue>
    </source>
</reference>
<comment type="caution">
    <text evidence="2">The sequence shown here is derived from an EMBL/GenBank/DDBJ whole genome shotgun (WGS) entry which is preliminary data.</text>
</comment>
<sequence length="513" mass="58853">MLRIALKHFGDLFTAFNSEGDDRVLGIVERRISMSMNKNILKPFIKDDIWLAVKSMAPLKAPEIDSFPALFYQWYWHIIAKVLVNRMSPFLGFCIDEAQCVFIPSRQILDNTLIAYKIVLITRCVCSVTYTVGINEDISESFVPSRGLRQGDPFSPYIFLLYTKGFSSLLNKAKLNNKLMGALKGRGKFSITHLLFADDCIIFCDASVEGAHTVRNILLEYGLVSRQQINLDKSLIYFSACIESEDRDLIINILGVRIATNPEKLLVHAMDIRWSTVDQLLNVDSGTWNKEVIYRIVDEIQAQRILNIPLVGCSAPVMLVWRHDASGEYSVKSGYRTLLTKISQHTASNMLTNDNYKKLYTSIWDLQIPVKKKIDLWRLLKYYVPHFSNLAKRRLHVDNVCLCAMRKRGEFGSKKENGRGTDKNSKKLITISLWALWYKRNKLVEEAPYSVVALVELDRSAWYHRAEGFVGFEDWRRFVESPLLNFKAVFFPLLRATKRFPKGLAGIFVGFLC</sequence>
<evidence type="ECO:0000259" key="1">
    <source>
        <dbReference type="Pfam" id="PF00078"/>
    </source>
</evidence>
<proteinExistence type="predicted"/>
<evidence type="ECO:0000313" key="3">
    <source>
        <dbReference type="Proteomes" id="UP000828251"/>
    </source>
</evidence>
<dbReference type="PANTHER" id="PTHR46890">
    <property type="entry name" value="NON-LTR RETROLELEMENT REVERSE TRANSCRIPTASE-LIKE PROTEIN-RELATED"/>
    <property type="match status" value="1"/>
</dbReference>
<dbReference type="Proteomes" id="UP000828251">
    <property type="component" value="Unassembled WGS sequence"/>
</dbReference>
<keyword evidence="3" id="KW-1185">Reference proteome</keyword>
<dbReference type="OrthoDB" id="686619at2759"/>
<dbReference type="Pfam" id="PF00078">
    <property type="entry name" value="RVT_1"/>
    <property type="match status" value="1"/>
</dbReference>
<dbReference type="InterPro" id="IPR000477">
    <property type="entry name" value="RT_dom"/>
</dbReference>
<gene>
    <name evidence="2" type="ORF">J1N35_006967</name>
</gene>
<feature type="domain" description="Reverse transcriptase" evidence="1">
    <location>
        <begin position="108"/>
        <end position="257"/>
    </location>
</feature>
<dbReference type="AlphaFoldDB" id="A0A9D3W564"/>
<organism evidence="2 3">
    <name type="scientific">Gossypium stocksii</name>
    <dbReference type="NCBI Taxonomy" id="47602"/>
    <lineage>
        <taxon>Eukaryota</taxon>
        <taxon>Viridiplantae</taxon>
        <taxon>Streptophyta</taxon>
        <taxon>Embryophyta</taxon>
        <taxon>Tracheophyta</taxon>
        <taxon>Spermatophyta</taxon>
        <taxon>Magnoliopsida</taxon>
        <taxon>eudicotyledons</taxon>
        <taxon>Gunneridae</taxon>
        <taxon>Pentapetalae</taxon>
        <taxon>rosids</taxon>
        <taxon>malvids</taxon>
        <taxon>Malvales</taxon>
        <taxon>Malvaceae</taxon>
        <taxon>Malvoideae</taxon>
        <taxon>Gossypium</taxon>
    </lineage>
</organism>
<dbReference type="InterPro" id="IPR043502">
    <property type="entry name" value="DNA/RNA_pol_sf"/>
</dbReference>
<protein>
    <recommendedName>
        <fullName evidence="1">Reverse transcriptase domain-containing protein</fullName>
    </recommendedName>
</protein>
<dbReference type="EMBL" id="JAIQCV010000003">
    <property type="protein sequence ID" value="KAH1113589.1"/>
    <property type="molecule type" value="Genomic_DNA"/>
</dbReference>
<accession>A0A9D3W564</accession>
<name>A0A9D3W564_9ROSI</name>
<dbReference type="SUPFAM" id="SSF56672">
    <property type="entry name" value="DNA/RNA polymerases"/>
    <property type="match status" value="1"/>
</dbReference>